<evidence type="ECO:0000259" key="5">
    <source>
        <dbReference type="Pfam" id="PF13360"/>
    </source>
</evidence>
<evidence type="ECO:0000256" key="1">
    <source>
        <dbReference type="ARBA" id="ARBA00022729"/>
    </source>
</evidence>
<accession>A0A1T0A660</accession>
<reference evidence="7 9" key="2">
    <citation type="submission" date="2018-06" db="EMBL/GenBank/DDBJ databases">
        <authorList>
            <consortium name="Pathogen Informatics"/>
            <person name="Doyle S."/>
        </authorList>
    </citation>
    <scope>NUCLEOTIDE SEQUENCE [LARGE SCALE GENOMIC DNA]</scope>
    <source>
        <strain evidence="7 9">NCTC10293</strain>
    </source>
</reference>
<evidence type="ECO:0000256" key="3">
    <source>
        <dbReference type="ARBA" id="ARBA00023237"/>
    </source>
</evidence>
<dbReference type="SMART" id="SM00564">
    <property type="entry name" value="PQQ"/>
    <property type="match status" value="7"/>
</dbReference>
<dbReference type="InterPro" id="IPR002372">
    <property type="entry name" value="PQQ_rpt_dom"/>
</dbReference>
<dbReference type="OrthoDB" id="5173551at2"/>
<comment type="similarity">
    <text evidence="4">Belongs to the BamB family.</text>
</comment>
<name>A0A1T0A660_9GAMM</name>
<proteinExistence type="inferred from homology"/>
<evidence type="ECO:0000256" key="2">
    <source>
        <dbReference type="ARBA" id="ARBA00023136"/>
    </source>
</evidence>
<evidence type="ECO:0000313" key="9">
    <source>
        <dbReference type="Proteomes" id="UP000255279"/>
    </source>
</evidence>
<keyword evidence="1 4" id="KW-0732">Signal</keyword>
<dbReference type="NCBIfam" id="TIGR03300">
    <property type="entry name" value="assembly_YfgL"/>
    <property type="match status" value="1"/>
</dbReference>
<comment type="subcellular location">
    <subcellularLocation>
        <location evidence="4">Cell outer membrane</location>
        <topology evidence="4">Lipid-anchor</topology>
    </subcellularLocation>
</comment>
<dbReference type="HAMAP" id="MF_00923">
    <property type="entry name" value="OM_assembly_BamB"/>
    <property type="match status" value="1"/>
</dbReference>
<gene>
    <name evidence="7" type="primary">yfgL</name>
    <name evidence="4" type="synonym">bamB</name>
    <name evidence="6" type="ORF">B0181_03530</name>
    <name evidence="7" type="ORF">NCTC10293_01347</name>
</gene>
<keyword evidence="8" id="KW-1185">Reference proteome</keyword>
<keyword evidence="2 4" id="KW-0472">Membrane</keyword>
<comment type="function">
    <text evidence="4">Part of the outer membrane protein assembly complex, which is involved in assembly and insertion of beta-barrel proteins into the outer membrane.</text>
</comment>
<organism evidence="6 8">
    <name type="scientific">Moraxella caviae</name>
    <dbReference type="NCBI Taxonomy" id="34060"/>
    <lineage>
        <taxon>Bacteria</taxon>
        <taxon>Pseudomonadati</taxon>
        <taxon>Pseudomonadota</taxon>
        <taxon>Gammaproteobacteria</taxon>
        <taxon>Moraxellales</taxon>
        <taxon>Moraxellaceae</taxon>
        <taxon>Moraxella</taxon>
    </lineage>
</organism>
<dbReference type="InterPro" id="IPR018391">
    <property type="entry name" value="PQQ_b-propeller_rpt"/>
</dbReference>
<keyword evidence="4 7" id="KW-0449">Lipoprotein</keyword>
<evidence type="ECO:0000313" key="7">
    <source>
        <dbReference type="EMBL" id="STZ13769.1"/>
    </source>
</evidence>
<dbReference type="EMBL" id="MUXU01000023">
    <property type="protein sequence ID" value="OOR91204.1"/>
    <property type="molecule type" value="Genomic_DNA"/>
</dbReference>
<dbReference type="InterPro" id="IPR011047">
    <property type="entry name" value="Quinoprotein_ADH-like_sf"/>
</dbReference>
<dbReference type="GO" id="GO:0051205">
    <property type="term" value="P:protein insertion into membrane"/>
    <property type="evidence" value="ECO:0007669"/>
    <property type="project" value="UniProtKB-UniRule"/>
</dbReference>
<dbReference type="GO" id="GO:0043165">
    <property type="term" value="P:Gram-negative-bacterium-type cell outer membrane assembly"/>
    <property type="evidence" value="ECO:0007669"/>
    <property type="project" value="UniProtKB-UniRule"/>
</dbReference>
<evidence type="ECO:0000256" key="4">
    <source>
        <dbReference type="HAMAP-Rule" id="MF_00923"/>
    </source>
</evidence>
<dbReference type="RefSeq" id="WP_078276109.1">
    <property type="nucleotide sequence ID" value="NZ_CAACXO010000047.1"/>
</dbReference>
<dbReference type="STRING" id="34060.B0181_03530"/>
<dbReference type="InterPro" id="IPR017687">
    <property type="entry name" value="BamB"/>
</dbReference>
<keyword evidence="3 4" id="KW-0998">Cell outer membrane</keyword>
<comment type="subunit">
    <text evidence="4">Part of the Bam complex.</text>
</comment>
<dbReference type="SUPFAM" id="SSF50998">
    <property type="entry name" value="Quinoprotein alcohol dehydrogenase-like"/>
    <property type="match status" value="1"/>
</dbReference>
<protein>
    <recommendedName>
        <fullName evidence="4">Outer membrane protein assembly factor BamB</fullName>
    </recommendedName>
</protein>
<evidence type="ECO:0000313" key="6">
    <source>
        <dbReference type="EMBL" id="OOR91204.1"/>
    </source>
</evidence>
<dbReference type="PROSITE" id="PS51257">
    <property type="entry name" value="PROKAR_LIPOPROTEIN"/>
    <property type="match status" value="1"/>
</dbReference>
<dbReference type="PANTHER" id="PTHR34512:SF30">
    <property type="entry name" value="OUTER MEMBRANE PROTEIN ASSEMBLY FACTOR BAMB"/>
    <property type="match status" value="1"/>
</dbReference>
<evidence type="ECO:0000313" key="8">
    <source>
        <dbReference type="Proteomes" id="UP000190435"/>
    </source>
</evidence>
<dbReference type="GO" id="GO:0009279">
    <property type="term" value="C:cell outer membrane"/>
    <property type="evidence" value="ECO:0007669"/>
    <property type="project" value="UniProtKB-SubCell"/>
</dbReference>
<sequence>MRTRFLSTALVAVLAAVAVTGCGKGIKAEPKKPAKLVQIAEPVAVLSPVFSTSLEQGRWIKGNRASSKDVVDLQVAALGDVLIAGSRGGVVSAYKNGNVLWTTDVGGSITSGVAADADSGVVIVGTRAGKVSALDAATGALRWQSDLSTASLTPALISGNRVLLSGNDNVLYGLDLNTGDKVWQFNTQTTDISVRGAARPLGLDRTTALFGTADGRIHALNPSTGTPLWTRRVGLATGGSAVERLHDVDGTPLVVGSHLYVTSYSGQFAGFDMATGRTMFVIGDVASAKSPAVLGDAVVVASTDGKLTAFHRVTGEKLWENDALKHRKLTNPVAVGERLAVGDLDGVVHVFDSAGKIVSRSNTKGALTSLQTIGNRLYAQSATGVVSVWQF</sequence>
<reference evidence="6 8" key="1">
    <citation type="submission" date="2017-02" db="EMBL/GenBank/DDBJ databases">
        <title>Draft genome sequence of Moraxella caviae CCUG 355 type strain.</title>
        <authorList>
            <person name="Engstrom-Jakobsson H."/>
            <person name="Salva-Serra F."/>
            <person name="Thorell K."/>
            <person name="Gonzales-Siles L."/>
            <person name="Karlsson R."/>
            <person name="Boulund F."/>
            <person name="Engstrand L."/>
            <person name="Moore E."/>
        </authorList>
    </citation>
    <scope>NUCLEOTIDE SEQUENCE [LARGE SCALE GENOMIC DNA]</scope>
    <source>
        <strain evidence="6 8">CCUG 355</strain>
    </source>
</reference>
<dbReference type="Gene3D" id="2.130.10.10">
    <property type="entry name" value="YVTN repeat-like/Quinoprotein amine dehydrogenase"/>
    <property type="match status" value="1"/>
</dbReference>
<dbReference type="Pfam" id="PF13360">
    <property type="entry name" value="PQQ_2"/>
    <property type="match status" value="1"/>
</dbReference>
<dbReference type="Proteomes" id="UP000190435">
    <property type="component" value="Unassembled WGS sequence"/>
</dbReference>
<dbReference type="AlphaFoldDB" id="A0A1T0A660"/>
<dbReference type="PANTHER" id="PTHR34512">
    <property type="entry name" value="CELL SURFACE PROTEIN"/>
    <property type="match status" value="1"/>
</dbReference>
<feature type="domain" description="Pyrrolo-quinoline quinone repeat" evidence="5">
    <location>
        <begin position="88"/>
        <end position="320"/>
    </location>
</feature>
<dbReference type="EMBL" id="UGQE01000004">
    <property type="protein sequence ID" value="STZ13769.1"/>
    <property type="molecule type" value="Genomic_DNA"/>
</dbReference>
<keyword evidence="4" id="KW-0564">Palmitate</keyword>
<dbReference type="InterPro" id="IPR015943">
    <property type="entry name" value="WD40/YVTN_repeat-like_dom_sf"/>
</dbReference>
<dbReference type="Proteomes" id="UP000255279">
    <property type="component" value="Unassembled WGS sequence"/>
</dbReference>